<dbReference type="InterPro" id="IPR027417">
    <property type="entry name" value="P-loop_NTPase"/>
</dbReference>
<keyword evidence="3" id="KW-0067">ATP-binding</keyword>
<evidence type="ECO:0000256" key="1">
    <source>
        <dbReference type="ARBA" id="ARBA00022741"/>
    </source>
</evidence>
<name>A0ABZ1JF39_9ACTN</name>
<keyword evidence="2" id="KW-0378">Hydrolase</keyword>
<dbReference type="InterPro" id="IPR051620">
    <property type="entry name" value="ORF904-like_C"/>
</dbReference>
<evidence type="ECO:0000256" key="2">
    <source>
        <dbReference type="ARBA" id="ARBA00022801"/>
    </source>
</evidence>
<organism evidence="5 6">
    <name type="scientific">Streptomyces tauricus</name>
    <dbReference type="NCBI Taxonomy" id="68274"/>
    <lineage>
        <taxon>Bacteria</taxon>
        <taxon>Bacillati</taxon>
        <taxon>Actinomycetota</taxon>
        <taxon>Actinomycetes</taxon>
        <taxon>Kitasatosporales</taxon>
        <taxon>Streptomycetaceae</taxon>
        <taxon>Streptomyces</taxon>
        <taxon>Streptomyces aurantiacus group</taxon>
    </lineage>
</organism>
<dbReference type="PANTHER" id="PTHR35372:SF2">
    <property type="entry name" value="SF3 HELICASE DOMAIN-CONTAINING PROTEIN"/>
    <property type="match status" value="1"/>
</dbReference>
<dbReference type="SUPFAM" id="SSF56747">
    <property type="entry name" value="Prim-pol domain"/>
    <property type="match status" value="1"/>
</dbReference>
<dbReference type="InterPro" id="IPR015330">
    <property type="entry name" value="DNA_primase/pol_bifunc_N"/>
</dbReference>
<sequence>MSNHLRLKLAGHDEISKGRKVMLIGSDKIPLPNCKDCRNKSDAAHREVCECLKNGGVCHGFYAATDNPEVWEQQMTAHPDVASIGQATGRPSGIFVLEYDPKNGGTASYRKLVAEHGEFETLTDKSPSGGEHFVFLCPDDMVVDSYAGKGALWPGIDIKGERGYRLIPPSQPNPNKPAYSRVVDMAPQPAPGWLLEAIRNKVAEKAKNTRPASAFREFDPDSIPAEVEGKARKLVEKQLRKVVEAPDGEQNDQIFSSGIVLGSLVAAGLMDHEDARSLLEKAATDGNHPAGRTFHALNSAFLRAYANPFSVDDLLGLDRPYVNGKFTRPFTWDGLGLTERVLAKHGDEIVYIEETGQWAAFYSRDNLWKAEKEKSDALHGHVTDTLWNLEDTEGHLYTDAEVHENFSKFAREGRFNRSTNEALNNLGPDIVTPNGFTPNRKSLRSFDWNYNLICFRNGAVDVSQSKPALRPYKPNDYVTLFMPFAYDPEAKCPEFEAFLKRAQPDAKVRRYIQKAYGATLLGQPANKAFLHTGPPDSGKSLVPDVISALMGSKLATNISHSILCSDQPPNMERLSAFYKKRMIYADDIEGRLNSALVKKIATGEQETGRFLREDSFGFSYIAKLHMTANKLPQVPNDPGVKRRLVHITWDHAANPDDKQGLKQRLGNVRDYLIRVEGPGILNWLLEGAMRFVRDGGFEDSEDNLDAPDSIRMATYQLYTTDPLSQFIADTCKTTYVSTDRVSTIDLYTRYLSFMFGKEETTLDGTAFNKAITKRWGLVKKSGRVDGKNVQAFHGLKLRTEG</sequence>
<dbReference type="PANTHER" id="PTHR35372">
    <property type="entry name" value="ATP BINDING PROTEIN-RELATED"/>
    <property type="match status" value="1"/>
</dbReference>
<dbReference type="SMART" id="SM00943">
    <property type="entry name" value="Prim-Pol"/>
    <property type="match status" value="1"/>
</dbReference>
<dbReference type="InterPro" id="IPR006500">
    <property type="entry name" value="Helicase_put_C_phage/plasmid"/>
</dbReference>
<dbReference type="EMBL" id="CP108133">
    <property type="protein sequence ID" value="WTP49634.1"/>
    <property type="molecule type" value="Genomic_DNA"/>
</dbReference>
<gene>
    <name evidence="5" type="ORF">OG288_15790</name>
</gene>
<dbReference type="RefSeq" id="WP_328937669.1">
    <property type="nucleotide sequence ID" value="NZ_CP108133.1"/>
</dbReference>
<dbReference type="SUPFAM" id="SSF52540">
    <property type="entry name" value="P-loop containing nucleoside triphosphate hydrolases"/>
    <property type="match status" value="1"/>
</dbReference>
<evidence type="ECO:0000313" key="6">
    <source>
        <dbReference type="Proteomes" id="UP001432166"/>
    </source>
</evidence>
<dbReference type="InterPro" id="IPR014818">
    <property type="entry name" value="Phage/plasmid_primase_P4_C"/>
</dbReference>
<evidence type="ECO:0000313" key="5">
    <source>
        <dbReference type="EMBL" id="WTP49634.1"/>
    </source>
</evidence>
<dbReference type="PROSITE" id="PS51206">
    <property type="entry name" value="SF3_HELICASE_1"/>
    <property type="match status" value="1"/>
</dbReference>
<dbReference type="SMART" id="SM00885">
    <property type="entry name" value="D5_N"/>
    <property type="match status" value="1"/>
</dbReference>
<dbReference type="Gene3D" id="3.40.50.300">
    <property type="entry name" value="P-loop containing nucleotide triphosphate hydrolases"/>
    <property type="match status" value="1"/>
</dbReference>
<accession>A0ABZ1JF39</accession>
<dbReference type="InterPro" id="IPR014015">
    <property type="entry name" value="Helicase_SF3_DNA-vir"/>
</dbReference>
<dbReference type="Pfam" id="PF09250">
    <property type="entry name" value="Prim-Pol"/>
    <property type="match status" value="1"/>
</dbReference>
<dbReference type="NCBIfam" id="TIGR01613">
    <property type="entry name" value="primase_Cterm"/>
    <property type="match status" value="1"/>
</dbReference>
<reference evidence="5" key="1">
    <citation type="submission" date="2022-10" db="EMBL/GenBank/DDBJ databases">
        <title>The complete genomes of actinobacterial strains from the NBC collection.</title>
        <authorList>
            <person name="Joergensen T.S."/>
            <person name="Alvarez Arevalo M."/>
            <person name="Sterndorff E.B."/>
            <person name="Faurdal D."/>
            <person name="Vuksanovic O."/>
            <person name="Mourched A.-S."/>
            <person name="Charusanti P."/>
            <person name="Shaw S."/>
            <person name="Blin K."/>
            <person name="Weber T."/>
        </authorList>
    </citation>
    <scope>NUCLEOTIDE SEQUENCE</scope>
    <source>
        <strain evidence="5">NBC_00189</strain>
    </source>
</reference>
<proteinExistence type="predicted"/>
<dbReference type="CDD" id="cd04859">
    <property type="entry name" value="Prim_Pol"/>
    <property type="match status" value="1"/>
</dbReference>
<keyword evidence="1" id="KW-0547">Nucleotide-binding</keyword>
<evidence type="ECO:0000256" key="3">
    <source>
        <dbReference type="ARBA" id="ARBA00022840"/>
    </source>
</evidence>
<evidence type="ECO:0000259" key="4">
    <source>
        <dbReference type="PROSITE" id="PS51206"/>
    </source>
</evidence>
<protein>
    <submittedName>
        <fullName evidence="5">Phage/plasmid primase, P4 family</fullName>
    </submittedName>
</protein>
<feature type="domain" description="SF3 helicase" evidence="4">
    <location>
        <begin position="507"/>
        <end position="662"/>
    </location>
</feature>
<keyword evidence="6" id="KW-1185">Reference proteome</keyword>
<dbReference type="Proteomes" id="UP001432166">
    <property type="component" value="Chromosome"/>
</dbReference>
<dbReference type="Pfam" id="PF08706">
    <property type="entry name" value="D5_N"/>
    <property type="match status" value="1"/>
</dbReference>